<evidence type="ECO:0000313" key="6">
    <source>
        <dbReference type="Proteomes" id="UP000289411"/>
    </source>
</evidence>
<organism evidence="5 6">
    <name type="scientific">Lichenibacterium ramalinae</name>
    <dbReference type="NCBI Taxonomy" id="2316527"/>
    <lineage>
        <taxon>Bacteria</taxon>
        <taxon>Pseudomonadati</taxon>
        <taxon>Pseudomonadota</taxon>
        <taxon>Alphaproteobacteria</taxon>
        <taxon>Hyphomicrobiales</taxon>
        <taxon>Lichenihabitantaceae</taxon>
        <taxon>Lichenibacterium</taxon>
    </lineage>
</organism>
<keyword evidence="6" id="KW-1185">Reference proteome</keyword>
<feature type="chain" id="PRO_5020771344" evidence="3">
    <location>
        <begin position="29"/>
        <end position="214"/>
    </location>
</feature>
<dbReference type="InterPro" id="IPR036249">
    <property type="entry name" value="Thioredoxin-like_sf"/>
</dbReference>
<gene>
    <name evidence="5" type="ORF">D3272_17455</name>
</gene>
<dbReference type="AlphaFoldDB" id="A0A4Q2R988"/>
<dbReference type="InterPro" id="IPR013766">
    <property type="entry name" value="Thioredoxin_domain"/>
</dbReference>
<evidence type="ECO:0000313" key="5">
    <source>
        <dbReference type="EMBL" id="RYB03212.1"/>
    </source>
</evidence>
<comment type="similarity">
    <text evidence="2">Belongs to the thioredoxin family. DsbA subfamily.</text>
</comment>
<name>A0A4Q2R988_9HYPH</name>
<proteinExistence type="inferred from homology"/>
<evidence type="ECO:0000256" key="2">
    <source>
        <dbReference type="ARBA" id="ARBA00005791"/>
    </source>
</evidence>
<feature type="signal peptide" evidence="3">
    <location>
        <begin position="1"/>
        <end position="28"/>
    </location>
</feature>
<reference evidence="5 6" key="1">
    <citation type="submission" date="2018-09" db="EMBL/GenBank/DDBJ databases">
        <authorList>
            <person name="Grouzdev D.S."/>
            <person name="Krutkina M.S."/>
        </authorList>
    </citation>
    <scope>NUCLEOTIDE SEQUENCE [LARGE SCALE GENOMIC DNA]</scope>
    <source>
        <strain evidence="5 6">RmlP001</strain>
    </source>
</reference>
<dbReference type="InterPro" id="IPR006311">
    <property type="entry name" value="TAT_signal"/>
</dbReference>
<protein>
    <submittedName>
        <fullName evidence="5">DsbA family protein</fullName>
    </submittedName>
</protein>
<dbReference type="EMBL" id="QYBC01000015">
    <property type="protein sequence ID" value="RYB03212.1"/>
    <property type="molecule type" value="Genomic_DNA"/>
</dbReference>
<dbReference type="PROSITE" id="PS51318">
    <property type="entry name" value="TAT"/>
    <property type="match status" value="1"/>
</dbReference>
<reference evidence="5 6" key="2">
    <citation type="submission" date="2019-02" db="EMBL/GenBank/DDBJ databases">
        <title>'Lichenibacterium ramalinii' gen. nov. sp. nov., 'Lichenibacterium minor' gen. nov. sp. nov.</title>
        <authorList>
            <person name="Pankratov T."/>
        </authorList>
    </citation>
    <scope>NUCLEOTIDE SEQUENCE [LARGE SCALE GENOMIC DNA]</scope>
    <source>
        <strain evidence="5 6">RmlP001</strain>
    </source>
</reference>
<keyword evidence="3" id="KW-0732">Signal</keyword>
<dbReference type="OrthoDB" id="8478320at2"/>
<dbReference type="PANTHER" id="PTHR13887">
    <property type="entry name" value="GLUTATHIONE S-TRANSFERASE KAPPA"/>
    <property type="match status" value="1"/>
</dbReference>
<evidence type="ECO:0000259" key="4">
    <source>
        <dbReference type="PROSITE" id="PS51352"/>
    </source>
</evidence>
<accession>A0A4Q2R988</accession>
<dbReference type="PANTHER" id="PTHR13887:SF56">
    <property type="entry name" value="THIOREDOXIN-LIKE REDUCTASE RV2466C"/>
    <property type="match status" value="1"/>
</dbReference>
<dbReference type="Gene3D" id="1.10.40.80">
    <property type="match status" value="1"/>
</dbReference>
<dbReference type="InterPro" id="IPR012336">
    <property type="entry name" value="Thioredoxin-like_fold"/>
</dbReference>
<comment type="function">
    <text evidence="1">May be required for disulfide bond formation in some proteins.</text>
</comment>
<dbReference type="Gene3D" id="3.40.30.10">
    <property type="entry name" value="Glutaredoxin"/>
    <property type="match status" value="1"/>
</dbReference>
<feature type="domain" description="Thioredoxin" evidence="4">
    <location>
        <begin position="13"/>
        <end position="213"/>
    </location>
</feature>
<dbReference type="SUPFAM" id="SSF52833">
    <property type="entry name" value="Thioredoxin-like"/>
    <property type="match status" value="1"/>
</dbReference>
<dbReference type="Proteomes" id="UP000289411">
    <property type="component" value="Unassembled WGS sequence"/>
</dbReference>
<dbReference type="RefSeq" id="WP_129220501.1">
    <property type="nucleotide sequence ID" value="NZ_QYBC01000015.1"/>
</dbReference>
<evidence type="ECO:0000256" key="3">
    <source>
        <dbReference type="SAM" id="SignalP"/>
    </source>
</evidence>
<comment type="caution">
    <text evidence="5">The sequence shown here is derived from an EMBL/GenBank/DDBJ whole genome shotgun (WGS) entry which is preliminary data.</text>
</comment>
<sequence>MRGSAPTRRRALLALAAVAGLAAAPALAADQTFPVAELMAEPPLPDMWMGSKDAPVTVIEYASMTCTHCAAFHAETWPTLKSKYIDTGKVRFVLREFPLDPLATAGFMLGRCAGPEKRNAVLDLLFDQQKNWAFVDKPAEALENTVKQAGITHDAFAACLKDQKLLGQVNAERDKAGTAFKVDATPTFYINGTKHAGELSVPELDKILAPLVKS</sequence>
<evidence type="ECO:0000256" key="1">
    <source>
        <dbReference type="ARBA" id="ARBA00003565"/>
    </source>
</evidence>
<dbReference type="PROSITE" id="PS51352">
    <property type="entry name" value="THIOREDOXIN_2"/>
    <property type="match status" value="1"/>
</dbReference>
<dbReference type="Pfam" id="PF13462">
    <property type="entry name" value="Thioredoxin_4"/>
    <property type="match status" value="1"/>
</dbReference>